<feature type="binding site" evidence="12">
    <location>
        <position position="371"/>
    </location>
    <ligand>
        <name>FAD</name>
        <dbReference type="ChEBI" id="CHEBI:57692"/>
    </ligand>
</feature>
<dbReference type="PANTHER" id="PTHR11806:SF0">
    <property type="entry name" value="PROTEIN MTO1 HOMOLOG, MITOCHONDRIAL"/>
    <property type="match status" value="1"/>
</dbReference>
<dbReference type="GO" id="GO:0002098">
    <property type="term" value="P:tRNA wobble uridine modification"/>
    <property type="evidence" value="ECO:0007669"/>
    <property type="project" value="InterPro"/>
</dbReference>
<evidence type="ECO:0000256" key="8">
    <source>
        <dbReference type="ARBA" id="ARBA00022827"/>
    </source>
</evidence>
<dbReference type="GO" id="GO:0005829">
    <property type="term" value="C:cytosol"/>
    <property type="evidence" value="ECO:0007669"/>
    <property type="project" value="TreeGrafter"/>
</dbReference>
<dbReference type="Proteomes" id="UP000070617">
    <property type="component" value="Unassembled WGS sequence"/>
</dbReference>
<evidence type="ECO:0000256" key="7">
    <source>
        <dbReference type="ARBA" id="ARBA00022694"/>
    </source>
</evidence>
<dbReference type="InterPro" id="IPR036188">
    <property type="entry name" value="FAD/NAD-bd_sf"/>
</dbReference>
<dbReference type="Pfam" id="PF01134">
    <property type="entry name" value="GIDA"/>
    <property type="match status" value="1"/>
</dbReference>
<dbReference type="Gene3D" id="3.50.50.60">
    <property type="entry name" value="FAD/NAD(P)-binding domain"/>
    <property type="match status" value="2"/>
</dbReference>
<dbReference type="InterPro" id="IPR047001">
    <property type="entry name" value="MnmG_C_subdom"/>
</dbReference>
<dbReference type="FunFam" id="1.10.150.570:FF:000001">
    <property type="entry name" value="tRNA uridine 5-carboxymethylaminomethyl modification enzyme MnmG"/>
    <property type="match status" value="1"/>
</dbReference>
<sequence length="630" mass="70865">MVQEFDVIVVGAGHAGAEAALAAARLGKKTAIFTISLDNIGVMSCNPSLGGPAKSHLVREIDALGGEMGRNIDKTYIQIRVLNTKKGPAVRSLRAQADKIRYAKEMKRTIETCENLSAIQGMVSELLVEDGKAVGIKIREGVEYRAKRIILATGTFLRGLIHIGESHFSGGRMGELSSEDLPLSLLKHGLDLQRFKTGTPSRIDARTIDFSVLEEQPGETAKILKFSNRTSDEELKDRRQISCYIAHTNEGVHTEIKNNRERSPLFNGTIQGLGPRYCPSIEDKVYRYADKPQHHLFLEREGYDTNEIYLGGLSSSLPVDVQENMIHKIRGFEHAQIMRYGYAIEYDYIPPSEIQYSLESRTIPNLFLAGQINGTSGYEEAGAQGLMAGINAVRSIDGKEPIVLDRADSYIGTLIDDLVLKGTNEPYRMFTARSEYRLVLREDNADLRLSKIGYEVGLVSEEEYQKVEAKRENVRKIIEALQQNFVGPGNPRVNERLSEKGEQILKDGASLFEVLRRPEITYEDVEYMTEGTKTFDFTSYDEDTKYQVEVQTKYSGYIERSFKMIEKHKSMEEKRIPKDIDYDSLQNIPKEAKEKLKKIKPNNIGQASRISGVSPADIQVLLIYLKMRGN</sequence>
<dbReference type="PROSITE" id="PS01281">
    <property type="entry name" value="GIDA_2"/>
    <property type="match status" value="1"/>
</dbReference>
<dbReference type="InterPro" id="IPR020595">
    <property type="entry name" value="MnmG-rel_CS"/>
</dbReference>
<feature type="domain" description="tRNA uridine 5-carboxymethylaminomethyl modification enzyme C-terminal subdomain" evidence="13">
    <location>
        <begin position="552"/>
        <end position="623"/>
    </location>
</feature>
<keyword evidence="8 12" id="KW-0274">FAD</keyword>
<dbReference type="InterPro" id="IPR044920">
    <property type="entry name" value="MnmG_C_subdom_sf"/>
</dbReference>
<dbReference type="Pfam" id="PF21680">
    <property type="entry name" value="GIDA_C_1st"/>
    <property type="match status" value="1"/>
</dbReference>
<dbReference type="InterPro" id="IPR004416">
    <property type="entry name" value="MnmG"/>
</dbReference>
<dbReference type="PANTHER" id="PTHR11806">
    <property type="entry name" value="GLUCOSE INHIBITED DIVISION PROTEIN A"/>
    <property type="match status" value="1"/>
</dbReference>
<comment type="subcellular location">
    <subcellularLocation>
        <location evidence="12">Cytoplasm</location>
    </subcellularLocation>
</comment>
<dbReference type="PATRIC" id="fig|134605.3.peg.1743"/>
<keyword evidence="6 12" id="KW-0285">Flavoprotein</keyword>
<dbReference type="Gene3D" id="1.10.10.1800">
    <property type="entry name" value="tRNA uridine 5-carboxymethylaminomethyl modification enzyme MnmG/GidA"/>
    <property type="match status" value="1"/>
</dbReference>
<dbReference type="InterPro" id="IPR049312">
    <property type="entry name" value="GIDA_C_N"/>
</dbReference>
<keyword evidence="15" id="KW-1185">Reference proteome</keyword>
<dbReference type="GO" id="GO:0050660">
    <property type="term" value="F:flavin adenine dinucleotide binding"/>
    <property type="evidence" value="ECO:0007669"/>
    <property type="project" value="UniProtKB-UniRule"/>
</dbReference>
<dbReference type="PROSITE" id="PS01280">
    <property type="entry name" value="GIDA_1"/>
    <property type="match status" value="1"/>
</dbReference>
<dbReference type="SMART" id="SM01228">
    <property type="entry name" value="GIDA_assoc_3"/>
    <property type="match status" value="1"/>
</dbReference>
<evidence type="ECO:0000256" key="10">
    <source>
        <dbReference type="ARBA" id="ARBA00025948"/>
    </source>
</evidence>
<proteinExistence type="inferred from homology"/>
<dbReference type="EMBL" id="LRPX01000099">
    <property type="protein sequence ID" value="KXA12476.1"/>
    <property type="molecule type" value="Genomic_DNA"/>
</dbReference>
<evidence type="ECO:0000259" key="13">
    <source>
        <dbReference type="SMART" id="SM01228"/>
    </source>
</evidence>
<dbReference type="PRINTS" id="PR00368">
    <property type="entry name" value="FADPNR"/>
</dbReference>
<dbReference type="STRING" id="134605.HMPREF3206_01762"/>
<comment type="caution">
    <text evidence="14">The sequence shown here is derived from an EMBL/GenBank/DDBJ whole genome shotgun (WGS) entry which is preliminary data.</text>
</comment>
<evidence type="ECO:0000313" key="15">
    <source>
        <dbReference type="Proteomes" id="UP000070617"/>
    </source>
</evidence>
<reference evidence="15" key="1">
    <citation type="submission" date="2016-01" db="EMBL/GenBank/DDBJ databases">
        <authorList>
            <person name="Mitreva M."/>
            <person name="Pepin K.H."/>
            <person name="Mihindukulasuriya K.A."/>
            <person name="Fulton R."/>
            <person name="Fronick C."/>
            <person name="O'Laughlin M."/>
            <person name="Miner T."/>
            <person name="Herter B."/>
            <person name="Rosa B.A."/>
            <person name="Cordes M."/>
            <person name="Tomlinson C."/>
            <person name="Wollam A."/>
            <person name="Palsikar V.B."/>
            <person name="Mardis E.R."/>
            <person name="Wilson R.K."/>
        </authorList>
    </citation>
    <scope>NUCLEOTIDE SEQUENCE [LARGE SCALE GENOMIC DNA]</scope>
    <source>
        <strain evidence="15">CMW8396</strain>
    </source>
</reference>
<dbReference type="FunFam" id="1.10.10.1800:FF:000003">
    <property type="entry name" value="tRNA uridine 5-carboxymethylaminomethyl modification enzyme MnmG"/>
    <property type="match status" value="1"/>
</dbReference>
<dbReference type="SUPFAM" id="SSF51905">
    <property type="entry name" value="FAD/NAD(P)-binding domain"/>
    <property type="match status" value="1"/>
</dbReference>
<evidence type="ECO:0000256" key="2">
    <source>
        <dbReference type="ARBA" id="ARBA00003717"/>
    </source>
</evidence>
<evidence type="ECO:0000256" key="11">
    <source>
        <dbReference type="ARBA" id="ARBA00031800"/>
    </source>
</evidence>
<feature type="binding site" evidence="12">
    <location>
        <position position="178"/>
    </location>
    <ligand>
        <name>FAD</name>
        <dbReference type="ChEBI" id="CHEBI:57692"/>
    </ligand>
</feature>
<feature type="binding site" evidence="12">
    <location>
        <begin position="11"/>
        <end position="16"/>
    </location>
    <ligand>
        <name>FAD</name>
        <dbReference type="ChEBI" id="CHEBI:57692"/>
    </ligand>
</feature>
<keyword evidence="5 12" id="KW-0963">Cytoplasm</keyword>
<dbReference type="GO" id="GO:0030488">
    <property type="term" value="P:tRNA methylation"/>
    <property type="evidence" value="ECO:0007669"/>
    <property type="project" value="TreeGrafter"/>
</dbReference>
<feature type="binding site" evidence="12">
    <location>
        <position position="123"/>
    </location>
    <ligand>
        <name>FAD</name>
        <dbReference type="ChEBI" id="CHEBI:57692"/>
    </ligand>
</feature>
<evidence type="ECO:0000256" key="12">
    <source>
        <dbReference type="HAMAP-Rule" id="MF_00129"/>
    </source>
</evidence>
<dbReference type="AlphaFoldDB" id="A0A133N851"/>
<dbReference type="InterPro" id="IPR040131">
    <property type="entry name" value="MnmG_N"/>
</dbReference>
<protein>
    <recommendedName>
        <fullName evidence="4 12">tRNA uridine 5-carboxymethylaminomethyl modification enzyme MnmG</fullName>
    </recommendedName>
    <alternativeName>
        <fullName evidence="11 12">Glucose-inhibited division protein A</fullName>
    </alternativeName>
</protein>
<name>A0A133N851_9FUSO</name>
<evidence type="ECO:0000256" key="4">
    <source>
        <dbReference type="ARBA" id="ARBA00020461"/>
    </source>
</evidence>
<comment type="similarity">
    <text evidence="3 12">Belongs to the MnmG family.</text>
</comment>
<gene>
    <name evidence="12" type="primary">mnmG</name>
    <name evidence="12" type="synonym">gidA</name>
    <name evidence="14" type="ORF">HMPREF3206_01762</name>
</gene>
<accession>A0A133N851</accession>
<dbReference type="InterPro" id="IPR026904">
    <property type="entry name" value="MnmG_C"/>
</dbReference>
<feature type="binding site" evidence="12">
    <location>
        <begin position="274"/>
        <end position="288"/>
    </location>
    <ligand>
        <name>NAD(+)</name>
        <dbReference type="ChEBI" id="CHEBI:57540"/>
    </ligand>
</feature>
<evidence type="ECO:0000256" key="1">
    <source>
        <dbReference type="ARBA" id="ARBA00001974"/>
    </source>
</evidence>
<keyword evidence="7 12" id="KW-0819">tRNA processing</keyword>
<dbReference type="RefSeq" id="WP_060793951.1">
    <property type="nucleotide sequence ID" value="NZ_KQ956575.1"/>
</dbReference>
<comment type="subunit">
    <text evidence="10 12">Homodimer. Heterotetramer of two MnmE and two MnmG subunits.</text>
</comment>
<dbReference type="FunFam" id="3.50.50.60:FF:000002">
    <property type="entry name" value="tRNA uridine 5-carboxymethylaminomethyl modification enzyme MnmG"/>
    <property type="match status" value="1"/>
</dbReference>
<dbReference type="InterPro" id="IPR002218">
    <property type="entry name" value="MnmG-rel"/>
</dbReference>
<comment type="cofactor">
    <cofactor evidence="1 12">
        <name>FAD</name>
        <dbReference type="ChEBI" id="CHEBI:57692"/>
    </cofactor>
</comment>
<evidence type="ECO:0000256" key="9">
    <source>
        <dbReference type="ARBA" id="ARBA00023027"/>
    </source>
</evidence>
<dbReference type="PRINTS" id="PR00411">
    <property type="entry name" value="PNDRDTASEI"/>
</dbReference>
<dbReference type="Pfam" id="PF13932">
    <property type="entry name" value="SAM_GIDA_C"/>
    <property type="match status" value="1"/>
</dbReference>
<comment type="function">
    <text evidence="2 12">NAD-binding protein involved in the addition of a carboxymethylaminomethyl (cmnm) group at the wobble position (U34) of certain tRNAs, forming tRNA-cmnm(5)s(2)U34.</text>
</comment>
<evidence type="ECO:0000313" key="14">
    <source>
        <dbReference type="EMBL" id="KXA12476.1"/>
    </source>
</evidence>
<dbReference type="NCBIfam" id="TIGR00136">
    <property type="entry name" value="mnmG_gidA"/>
    <property type="match status" value="1"/>
</dbReference>
<keyword evidence="9 12" id="KW-0520">NAD</keyword>
<dbReference type="HAMAP" id="MF_00129">
    <property type="entry name" value="MnmG_GidA"/>
    <property type="match status" value="1"/>
</dbReference>
<evidence type="ECO:0000256" key="5">
    <source>
        <dbReference type="ARBA" id="ARBA00022490"/>
    </source>
</evidence>
<dbReference type="Gene3D" id="1.10.150.570">
    <property type="entry name" value="GidA associated domain, C-terminal subdomain"/>
    <property type="match status" value="1"/>
</dbReference>
<evidence type="ECO:0000256" key="6">
    <source>
        <dbReference type="ARBA" id="ARBA00022630"/>
    </source>
</evidence>
<evidence type="ECO:0000256" key="3">
    <source>
        <dbReference type="ARBA" id="ARBA00007653"/>
    </source>
</evidence>
<organism evidence="14 15">
    <name type="scientific">Fusobacterium equinum</name>
    <dbReference type="NCBI Taxonomy" id="134605"/>
    <lineage>
        <taxon>Bacteria</taxon>
        <taxon>Fusobacteriati</taxon>
        <taxon>Fusobacteriota</taxon>
        <taxon>Fusobacteriia</taxon>
        <taxon>Fusobacteriales</taxon>
        <taxon>Fusobacteriaceae</taxon>
        <taxon>Fusobacterium</taxon>
    </lineage>
</organism>